<evidence type="ECO:0008006" key="4">
    <source>
        <dbReference type="Google" id="ProtNLM"/>
    </source>
</evidence>
<reference evidence="2 3" key="1">
    <citation type="journal article" date="2009" name="Int. J. Syst. Evol. Microbiol.">
        <title>Paenibacillus contaminans sp. nov., isolated from a contaminated laboratory plate.</title>
        <authorList>
            <person name="Chou J.H."/>
            <person name="Lee J.H."/>
            <person name="Lin M.C."/>
            <person name="Chang P.S."/>
            <person name="Arun A.B."/>
            <person name="Young C.C."/>
            <person name="Chen W.M."/>
        </authorList>
    </citation>
    <scope>NUCLEOTIDE SEQUENCE [LARGE SCALE GENOMIC DNA]</scope>
    <source>
        <strain evidence="2 3">CKOBP-6</strain>
    </source>
</reference>
<accession>A0A329MG26</accession>
<keyword evidence="1" id="KW-0732">Signal</keyword>
<evidence type="ECO:0000313" key="3">
    <source>
        <dbReference type="Proteomes" id="UP000250369"/>
    </source>
</evidence>
<feature type="signal peptide" evidence="1">
    <location>
        <begin position="1"/>
        <end position="21"/>
    </location>
</feature>
<dbReference type="Gene3D" id="3.40.190.10">
    <property type="entry name" value="Periplasmic binding protein-like II"/>
    <property type="match status" value="2"/>
</dbReference>
<evidence type="ECO:0000313" key="2">
    <source>
        <dbReference type="EMBL" id="RAV17643.1"/>
    </source>
</evidence>
<dbReference type="PANTHER" id="PTHR43649:SF12">
    <property type="entry name" value="DIACETYLCHITOBIOSE BINDING PROTEIN DASA"/>
    <property type="match status" value="1"/>
</dbReference>
<dbReference type="SUPFAM" id="SSF53850">
    <property type="entry name" value="Periplasmic binding protein-like II"/>
    <property type="match status" value="1"/>
</dbReference>
<protein>
    <recommendedName>
        <fullName evidence="4">ABC transporter substrate-binding protein</fullName>
    </recommendedName>
</protein>
<dbReference type="PANTHER" id="PTHR43649">
    <property type="entry name" value="ARABINOSE-BINDING PROTEIN-RELATED"/>
    <property type="match status" value="1"/>
</dbReference>
<name>A0A329MG26_9BACL</name>
<evidence type="ECO:0000256" key="1">
    <source>
        <dbReference type="SAM" id="SignalP"/>
    </source>
</evidence>
<dbReference type="EMBL" id="QMFB01000018">
    <property type="protein sequence ID" value="RAV17643.1"/>
    <property type="molecule type" value="Genomic_DNA"/>
</dbReference>
<organism evidence="2 3">
    <name type="scientific">Paenibacillus contaminans</name>
    <dbReference type="NCBI Taxonomy" id="450362"/>
    <lineage>
        <taxon>Bacteria</taxon>
        <taxon>Bacillati</taxon>
        <taxon>Bacillota</taxon>
        <taxon>Bacilli</taxon>
        <taxon>Bacillales</taxon>
        <taxon>Paenibacillaceae</taxon>
        <taxon>Paenibacillus</taxon>
    </lineage>
</organism>
<dbReference type="Proteomes" id="UP000250369">
    <property type="component" value="Unassembled WGS sequence"/>
</dbReference>
<comment type="caution">
    <text evidence="2">The sequence shown here is derived from an EMBL/GenBank/DDBJ whole genome shotgun (WGS) entry which is preliminary data.</text>
</comment>
<proteinExistence type="predicted"/>
<dbReference type="PROSITE" id="PS51257">
    <property type="entry name" value="PROKAR_LIPOPROTEIN"/>
    <property type="match status" value="1"/>
</dbReference>
<dbReference type="AlphaFoldDB" id="A0A329MG26"/>
<dbReference type="OrthoDB" id="9808332at2"/>
<dbReference type="InterPro" id="IPR050490">
    <property type="entry name" value="Bact_solute-bd_prot1"/>
</dbReference>
<dbReference type="InterPro" id="IPR006059">
    <property type="entry name" value="SBP"/>
</dbReference>
<feature type="chain" id="PRO_5039209592" description="ABC transporter substrate-binding protein" evidence="1">
    <location>
        <begin position="22"/>
        <end position="426"/>
    </location>
</feature>
<sequence length="426" mass="46442">MKQSKTLKVSAAALTVAALLAGCGSKDNSSGGSSESSDSVTLSMTFAESLFAGVHEDLIKEFQSKHPTIKVKAETLPDGVIYDSLRTKISTGEMPDLYQINIGHVTTDMANKGGYIYDLSSLESSKNYADSIRKATTLDGKTALFSLGVGVMGFAYDKKAFAEAGYAAPPKTWDELLDLGKKLKAKGKDLLVYSSKWETGIANVFHWTFGAKAAADDAFKKAYLSNSLDFSKPENRALVEEGFKRFKELNQYVRTGSFTNEYSVAQQAFANGDAAMLMGGTWEAGALRKLAPNMDLGFMNLPYSAEDKNPYIFVPEDGIAINAKSKNVEAAKTFLNWLFSKDTYAKIQETKGTFSAQTGVGKLDESYAEVPKWLETNRVVSFANTGPIPSATWVALGNAAQEYTFKDDLNKAVDKFIAEYDKTKQK</sequence>
<gene>
    <name evidence="2" type="ORF">DQG23_26280</name>
</gene>
<dbReference type="RefSeq" id="WP_113034008.1">
    <property type="nucleotide sequence ID" value="NZ_QMFB01000018.1"/>
</dbReference>
<dbReference type="Pfam" id="PF01547">
    <property type="entry name" value="SBP_bac_1"/>
    <property type="match status" value="1"/>
</dbReference>
<keyword evidence="3" id="KW-1185">Reference proteome</keyword>